<evidence type="ECO:0000313" key="1">
    <source>
        <dbReference type="EMBL" id="MFD1799385.1"/>
    </source>
</evidence>
<sequence>MNKLHYYKAVFMKDNYPKYATRDWSNGVTGYKFKLDERVAKELNFSYMGYMSEGELDEKMNVKVFKKPRNVNGF</sequence>
<keyword evidence="2" id="KW-1185">Reference proteome</keyword>
<gene>
    <name evidence="1" type="ORF">ACFSBK_05915</name>
</gene>
<accession>A0ABW4NLS2</accession>
<evidence type="ECO:0000313" key="2">
    <source>
        <dbReference type="Proteomes" id="UP001597285"/>
    </source>
</evidence>
<comment type="caution">
    <text evidence="1">The sequence shown here is derived from an EMBL/GenBank/DDBJ whole genome shotgun (WGS) entry which is preliminary data.</text>
</comment>
<protein>
    <submittedName>
        <fullName evidence="1">Uncharacterized protein</fullName>
    </submittedName>
</protein>
<dbReference type="Proteomes" id="UP001597285">
    <property type="component" value="Unassembled WGS sequence"/>
</dbReference>
<organism evidence="1 2">
    <name type="scientific">Carnobacterium antarcticum</name>
    <dbReference type="NCBI Taxonomy" id="2126436"/>
    <lineage>
        <taxon>Bacteria</taxon>
        <taxon>Bacillati</taxon>
        <taxon>Bacillota</taxon>
        <taxon>Bacilli</taxon>
        <taxon>Lactobacillales</taxon>
        <taxon>Carnobacteriaceae</taxon>
        <taxon>Carnobacterium</taxon>
    </lineage>
</organism>
<dbReference type="EMBL" id="JBHUFF010000013">
    <property type="protein sequence ID" value="MFD1799385.1"/>
    <property type="molecule type" value="Genomic_DNA"/>
</dbReference>
<reference evidence="2" key="1">
    <citation type="journal article" date="2019" name="Int. J. Syst. Evol. Microbiol.">
        <title>The Global Catalogue of Microorganisms (GCM) 10K type strain sequencing project: providing services to taxonomists for standard genome sequencing and annotation.</title>
        <authorList>
            <consortium name="The Broad Institute Genomics Platform"/>
            <consortium name="The Broad Institute Genome Sequencing Center for Infectious Disease"/>
            <person name="Wu L."/>
            <person name="Ma J."/>
        </authorList>
    </citation>
    <scope>NUCLEOTIDE SEQUENCE [LARGE SCALE GENOMIC DNA]</scope>
    <source>
        <strain evidence="2">KCTC 42143</strain>
    </source>
</reference>
<proteinExistence type="predicted"/>
<dbReference type="RefSeq" id="WP_058918418.1">
    <property type="nucleotide sequence ID" value="NZ_JBHSQC010000025.1"/>
</dbReference>
<name>A0ABW4NLS2_9LACT</name>